<keyword evidence="1" id="KW-0812">Transmembrane</keyword>
<dbReference type="AlphaFoldDB" id="A0A6M0H0E9"/>
<dbReference type="RefSeq" id="WP_199868968.1">
    <property type="nucleotide sequence ID" value="NZ_JAAGPU010000002.1"/>
</dbReference>
<keyword evidence="1" id="KW-0472">Membrane</keyword>
<proteinExistence type="predicted"/>
<keyword evidence="3" id="KW-1185">Reference proteome</keyword>
<evidence type="ECO:0000313" key="2">
    <source>
        <dbReference type="EMBL" id="NEU03668.1"/>
    </source>
</evidence>
<dbReference type="Proteomes" id="UP000481872">
    <property type="component" value="Unassembled WGS sequence"/>
</dbReference>
<organism evidence="2 3">
    <name type="scientific">Clostridium senegalense</name>
    <dbReference type="NCBI Taxonomy" id="1465809"/>
    <lineage>
        <taxon>Bacteria</taxon>
        <taxon>Bacillati</taxon>
        <taxon>Bacillota</taxon>
        <taxon>Clostridia</taxon>
        <taxon>Eubacteriales</taxon>
        <taxon>Clostridiaceae</taxon>
        <taxon>Clostridium</taxon>
    </lineage>
</organism>
<sequence>MKKEEIYIVDFKLENEEIIKQYFYKWIESRRHIPKNFTKEIRLMSVRPYYMPCYVCDLKIELDYTIRVQKRYKIRRGMSTIIDDNEMFYVKDYSLFASQVIPRYDMDQISPYDFSKMSISGYETKQVAKEKFIQVYDDCINHYKGAVMKKLEDVINKKLLKENTKEMKKKFYKVKSHEIINEEYYKVLVPVWVCKYSYNMTTYYCIFNGQSGKEFGHTPSRKIDKIFISVVIFLIIMILAVFLFIYIIK</sequence>
<comment type="caution">
    <text evidence="2">The sequence shown here is derived from an EMBL/GenBank/DDBJ whole genome shotgun (WGS) entry which is preliminary data.</text>
</comment>
<evidence type="ECO:0000313" key="3">
    <source>
        <dbReference type="Proteomes" id="UP000481872"/>
    </source>
</evidence>
<keyword evidence="1" id="KW-1133">Transmembrane helix</keyword>
<accession>A0A6M0H0E9</accession>
<protein>
    <submittedName>
        <fullName evidence="2">Uncharacterized protein</fullName>
    </submittedName>
</protein>
<reference evidence="2 3" key="1">
    <citation type="submission" date="2020-02" db="EMBL/GenBank/DDBJ databases">
        <title>Genome assembly of a novel Clostridium senegalense strain.</title>
        <authorList>
            <person name="Gupta T.B."/>
            <person name="Jauregui R."/>
            <person name="Maclean P."/>
            <person name="Nawarathana A."/>
            <person name="Brightwell G."/>
        </authorList>
    </citation>
    <scope>NUCLEOTIDE SEQUENCE [LARGE SCALE GENOMIC DNA]</scope>
    <source>
        <strain evidence="2 3">AGRFS4</strain>
    </source>
</reference>
<feature type="transmembrane region" description="Helical" evidence="1">
    <location>
        <begin position="226"/>
        <end position="248"/>
    </location>
</feature>
<name>A0A6M0H0E9_9CLOT</name>
<gene>
    <name evidence="2" type="ORF">G3M99_02120</name>
</gene>
<dbReference type="EMBL" id="JAAGPU010000002">
    <property type="protein sequence ID" value="NEU03668.1"/>
    <property type="molecule type" value="Genomic_DNA"/>
</dbReference>
<evidence type="ECO:0000256" key="1">
    <source>
        <dbReference type="SAM" id="Phobius"/>
    </source>
</evidence>